<evidence type="ECO:0000256" key="4">
    <source>
        <dbReference type="ARBA" id="ARBA00022692"/>
    </source>
</evidence>
<evidence type="ECO:0000256" key="1">
    <source>
        <dbReference type="ARBA" id="ARBA00004651"/>
    </source>
</evidence>
<feature type="compositionally biased region" description="Basic and acidic residues" evidence="7">
    <location>
        <begin position="438"/>
        <end position="458"/>
    </location>
</feature>
<evidence type="ECO:0000256" key="6">
    <source>
        <dbReference type="ARBA" id="ARBA00023136"/>
    </source>
</evidence>
<dbReference type="OrthoDB" id="442352at2759"/>
<feature type="transmembrane region" description="Helical" evidence="8">
    <location>
        <begin position="714"/>
        <end position="739"/>
    </location>
</feature>
<evidence type="ECO:0000313" key="11">
    <source>
        <dbReference type="Proteomes" id="UP000326340"/>
    </source>
</evidence>
<proteinExistence type="predicted"/>
<evidence type="ECO:0000256" key="7">
    <source>
        <dbReference type="SAM" id="MobiDB-lite"/>
    </source>
</evidence>
<feature type="compositionally biased region" description="Polar residues" evidence="7">
    <location>
        <begin position="490"/>
        <end position="503"/>
    </location>
</feature>
<keyword evidence="2" id="KW-0813">Transport</keyword>
<dbReference type="Pfam" id="PF03600">
    <property type="entry name" value="CitMHS"/>
    <property type="match status" value="1"/>
</dbReference>
<keyword evidence="6 8" id="KW-0472">Membrane</keyword>
<feature type="transmembrane region" description="Helical" evidence="8">
    <location>
        <begin position="362"/>
        <end position="383"/>
    </location>
</feature>
<sequence>MDISTETSQIKEWRSIVTLIVFFLANVAVLFPFKVPLPVPVWAVHKTLDSLSALRIIPPREKDYHDAPQDADRITRRRRFVPLQFPVNSVTAPLIADLFLLAILAIGRKEVHDGTIGENGIFPIDIMIFFITLAYIAISIDASGLIRYLALKVLQWGGEVGHRLFFYLYAFFFCLGSFIGNDPIILSGTAFLAYMTRVSTNIKHPKAWIFTQFAIANISSAILVSSNPTNLVLAGAFQIKFIEYTANMVVPVVITAIVLFPFLLYVVFANEGLIPYSIKMREAPNQTKSKPVNPNIPSAKGSAREESITQDDTEQLIEEIMNPWLDKGGAAFGAVVMSATLVTVLAINAASVKTKNDEHFQVFWVTLPAAFIMLCWDLGFGWLRRDETRAIARGARDEGDRPRAGHLDLEHGDGGARQSDTEMATMTSALPSQHWPRIHVDSAKDTNDTGKVRVKDDEASPVSRDLSMEMPNSSGPPVVTLTPADRVSEGSGTVTTEPSPQLASSTSTTVTDAAQLDGGKPSTTTTTTTTTTGAREASHEMSLAAVSDPSPQGVLASSSTGLTDDEKRGEDLDEGRSHGHQGSHRDLAQPRSTLLSRYREGHRWMQMTFPTVMAVISHLPFALVPFAFAMFVLVQALVTKGWVPVFAYGWDHWVEKTGTIGAIGGMGFLSVILCNFAGTNIGTTILLSRVIQAWQQIHRENGVAISDRTFWGTVYSMALGVNYGAFSTAFSASLAGLLWRDILERKHIHIRRMDFARENVPIITIAMIVGCTVLVGEIYIIRKDAPYHL</sequence>
<evidence type="ECO:0000313" key="10">
    <source>
        <dbReference type="EMBL" id="TQN69379.1"/>
    </source>
</evidence>
<keyword evidence="4 8" id="KW-0812">Transmembrane</keyword>
<feature type="transmembrane region" description="Helical" evidence="8">
    <location>
        <begin position="760"/>
        <end position="781"/>
    </location>
</feature>
<feature type="domain" description="Citrate transporter-like" evidence="9">
    <location>
        <begin position="122"/>
        <end position="694"/>
    </location>
</feature>
<comment type="caution">
    <text evidence="10">The sequence shown here is derived from an EMBL/GenBank/DDBJ whole genome shotgun (WGS) entry which is preliminary data.</text>
</comment>
<dbReference type="EMBL" id="PUHP01000528">
    <property type="protein sequence ID" value="TQN69379.1"/>
    <property type="molecule type" value="Genomic_DNA"/>
</dbReference>
<feature type="transmembrane region" description="Helical" evidence="8">
    <location>
        <begin position="244"/>
        <end position="268"/>
    </location>
</feature>
<comment type="subcellular location">
    <subcellularLocation>
        <location evidence="1">Cell membrane</location>
        <topology evidence="1">Multi-pass membrane protein</topology>
    </subcellularLocation>
</comment>
<feature type="compositionally biased region" description="Basic and acidic residues" evidence="7">
    <location>
        <begin position="394"/>
        <end position="414"/>
    </location>
</feature>
<feature type="compositionally biased region" description="Polar residues" evidence="7">
    <location>
        <begin position="421"/>
        <end position="431"/>
    </location>
</feature>
<feature type="transmembrane region" description="Helical" evidence="8">
    <location>
        <begin position="85"/>
        <end position="106"/>
    </location>
</feature>
<dbReference type="PANTHER" id="PTHR43302:SF5">
    <property type="entry name" value="TRANSPORTER ARSB-RELATED"/>
    <property type="match status" value="1"/>
</dbReference>
<name>A0A5Q4BRZ6_9PEZI</name>
<keyword evidence="11" id="KW-1185">Reference proteome</keyword>
<dbReference type="PANTHER" id="PTHR43302">
    <property type="entry name" value="TRANSPORTER ARSB-RELATED"/>
    <property type="match status" value="1"/>
</dbReference>
<dbReference type="GO" id="GO:0005886">
    <property type="term" value="C:plasma membrane"/>
    <property type="evidence" value="ECO:0007669"/>
    <property type="project" value="UniProtKB-SubCell"/>
</dbReference>
<feature type="transmembrane region" description="Helical" evidence="8">
    <location>
        <begin position="12"/>
        <end position="33"/>
    </location>
</feature>
<keyword evidence="5 8" id="KW-1133">Transmembrane helix</keyword>
<feature type="compositionally biased region" description="Basic and acidic residues" evidence="7">
    <location>
        <begin position="564"/>
        <end position="588"/>
    </location>
</feature>
<feature type="region of interest" description="Disordered" evidence="7">
    <location>
        <begin position="285"/>
        <end position="308"/>
    </location>
</feature>
<organism evidence="10 11">
    <name type="scientific">Colletotrichum shisoi</name>
    <dbReference type="NCBI Taxonomy" id="2078593"/>
    <lineage>
        <taxon>Eukaryota</taxon>
        <taxon>Fungi</taxon>
        <taxon>Dikarya</taxon>
        <taxon>Ascomycota</taxon>
        <taxon>Pezizomycotina</taxon>
        <taxon>Sordariomycetes</taxon>
        <taxon>Hypocreomycetidae</taxon>
        <taxon>Glomerellales</taxon>
        <taxon>Glomerellaceae</taxon>
        <taxon>Colletotrichum</taxon>
        <taxon>Colletotrichum destructivum species complex</taxon>
    </lineage>
</organism>
<evidence type="ECO:0000256" key="5">
    <source>
        <dbReference type="ARBA" id="ARBA00022989"/>
    </source>
</evidence>
<feature type="region of interest" description="Disordered" evidence="7">
    <location>
        <begin position="394"/>
        <end position="591"/>
    </location>
</feature>
<gene>
    <name evidence="10" type="primary">ArsB</name>
    <name evidence="10" type="ORF">CSHISOI_06094</name>
</gene>
<feature type="transmembrane region" description="Helical" evidence="8">
    <location>
        <begin position="126"/>
        <end position="146"/>
    </location>
</feature>
<protein>
    <submittedName>
        <fullName evidence="10">Arsenical pump membrane protein</fullName>
    </submittedName>
</protein>
<feature type="compositionally biased region" description="Polar residues" evidence="7">
    <location>
        <begin position="285"/>
        <end position="296"/>
    </location>
</feature>
<feature type="transmembrane region" description="Helical" evidence="8">
    <location>
        <begin position="330"/>
        <end position="350"/>
    </location>
</feature>
<reference evidence="10 11" key="1">
    <citation type="journal article" date="2019" name="Sci. Rep.">
        <title>Colletotrichum shisoi sp. nov., an anthracnose pathogen of Perilla frutescens in Japan: molecular phylogenetic, morphological and genomic evidence.</title>
        <authorList>
            <person name="Gan P."/>
            <person name="Tsushima A."/>
            <person name="Hiroyama R."/>
            <person name="Narusaka M."/>
            <person name="Takano Y."/>
            <person name="Narusaka Y."/>
            <person name="Kawaradani M."/>
            <person name="Damm U."/>
            <person name="Shirasu K."/>
        </authorList>
    </citation>
    <scope>NUCLEOTIDE SEQUENCE [LARGE SCALE GENOMIC DNA]</scope>
    <source>
        <strain evidence="10 11">PG-2018a</strain>
    </source>
</reference>
<dbReference type="AlphaFoldDB" id="A0A5Q4BRZ6"/>
<evidence type="ECO:0000256" key="2">
    <source>
        <dbReference type="ARBA" id="ARBA00022448"/>
    </source>
</evidence>
<feature type="transmembrane region" description="Helical" evidence="8">
    <location>
        <begin position="166"/>
        <end position="195"/>
    </location>
</feature>
<evidence type="ECO:0000259" key="9">
    <source>
        <dbReference type="Pfam" id="PF03600"/>
    </source>
</evidence>
<dbReference type="InterPro" id="IPR004680">
    <property type="entry name" value="Cit_transptr-like_dom"/>
</dbReference>
<keyword evidence="3" id="KW-1003">Cell membrane</keyword>
<dbReference type="GO" id="GO:0055085">
    <property type="term" value="P:transmembrane transport"/>
    <property type="evidence" value="ECO:0007669"/>
    <property type="project" value="InterPro"/>
</dbReference>
<feature type="transmembrane region" description="Helical" evidence="8">
    <location>
        <begin position="612"/>
        <end position="638"/>
    </location>
</feature>
<evidence type="ECO:0000256" key="3">
    <source>
        <dbReference type="ARBA" id="ARBA00022475"/>
    </source>
</evidence>
<accession>A0A5Q4BRZ6</accession>
<feature type="compositionally biased region" description="Low complexity" evidence="7">
    <location>
        <begin position="523"/>
        <end position="532"/>
    </location>
</feature>
<evidence type="ECO:0000256" key="8">
    <source>
        <dbReference type="SAM" id="Phobius"/>
    </source>
</evidence>
<dbReference type="Proteomes" id="UP000326340">
    <property type="component" value="Unassembled WGS sequence"/>
</dbReference>